<reference evidence="3 4" key="1">
    <citation type="submission" date="2015-11" db="EMBL/GenBank/DDBJ databases">
        <title>Genomic analysis of 38 Legionella species identifies large and diverse effector repertoires.</title>
        <authorList>
            <person name="Burstein D."/>
            <person name="Amaro F."/>
            <person name="Zusman T."/>
            <person name="Lifshitz Z."/>
            <person name="Cohen O."/>
            <person name="Gilbert J.A."/>
            <person name="Pupko T."/>
            <person name="Shuman H.A."/>
            <person name="Segal G."/>
        </authorList>
    </citation>
    <scope>NUCLEOTIDE SEQUENCE [LARGE SCALE GENOMIC DNA]</scope>
    <source>
        <strain evidence="3 4">Oak Ridge-10</strain>
    </source>
</reference>
<dbReference type="PANTHER" id="PTHR38033:SF1">
    <property type="entry name" value="DOTU FAMILY TYPE IV_VI SECRETION SYSTEM PROTEIN"/>
    <property type="match status" value="1"/>
</dbReference>
<dbReference type="Pfam" id="PF09850">
    <property type="entry name" value="DotU"/>
    <property type="match status" value="1"/>
</dbReference>
<dbReference type="InterPro" id="IPR017732">
    <property type="entry name" value="T4/T6SS_DotU"/>
</dbReference>
<dbReference type="NCBIfam" id="TIGR03349">
    <property type="entry name" value="IV_VI_DotU"/>
    <property type="match status" value="1"/>
</dbReference>
<feature type="transmembrane region" description="Helical" evidence="1">
    <location>
        <begin position="220"/>
        <end position="237"/>
    </location>
</feature>
<organism evidence="3 4">
    <name type="scientific">Legionella oakridgensis</name>
    <dbReference type="NCBI Taxonomy" id="29423"/>
    <lineage>
        <taxon>Bacteria</taxon>
        <taxon>Pseudomonadati</taxon>
        <taxon>Pseudomonadota</taxon>
        <taxon>Gammaproteobacteria</taxon>
        <taxon>Legionellales</taxon>
        <taxon>Legionellaceae</taxon>
        <taxon>Legionella</taxon>
    </lineage>
</organism>
<comment type="caution">
    <text evidence="3">The sequence shown here is derived from an EMBL/GenBank/DDBJ whole genome shotgun (WGS) entry which is preliminary data.</text>
</comment>
<dbReference type="PANTHER" id="PTHR38033">
    <property type="entry name" value="MEMBRANE PROTEIN-RELATED"/>
    <property type="match status" value="1"/>
</dbReference>
<evidence type="ECO:0000313" key="4">
    <source>
        <dbReference type="Proteomes" id="UP000054858"/>
    </source>
</evidence>
<gene>
    <name evidence="3" type="ORF">Loak_1200</name>
</gene>
<evidence type="ECO:0000313" key="3">
    <source>
        <dbReference type="EMBL" id="KTD38712.1"/>
    </source>
</evidence>
<sequence>MIAEPYSASLVSRLPIAEKQHIPQTYYRSKLFIATSATNPLVAAASPLLSLMERLCISPTLPPIDQIRDNIEHELYAFHGRLLGQDYAEELVAVAQYLLSATIDELLGKNYVRLYGQPAEFKAFTPSSHEDIGPQRRFFDIVYHIKERATQYLDLLELAYYCLIAGFEGEQHLRPDGRHVLDNLIEELYQLIQQHRVSKPHRLFREQTPSMPEPINHKPFVTGILLAAGILTIVYLASHTLLEYKAKTVLYEHTVLANMDS</sequence>
<dbReference type="Gene3D" id="1.25.40.590">
    <property type="entry name" value="Type IV / VI secretion system, DotU"/>
    <property type="match status" value="1"/>
</dbReference>
<keyword evidence="1" id="KW-0812">Transmembrane</keyword>
<proteinExistence type="predicted"/>
<dbReference type="RefSeq" id="WP_025386308.1">
    <property type="nucleotide sequence ID" value="NZ_KV441803.1"/>
</dbReference>
<evidence type="ECO:0000259" key="2">
    <source>
        <dbReference type="Pfam" id="PF09850"/>
    </source>
</evidence>
<dbReference type="InterPro" id="IPR038522">
    <property type="entry name" value="T4/T6SS_DotU_sf"/>
</dbReference>
<feature type="domain" description="Type IV / VI secretion system DotU" evidence="2">
    <location>
        <begin position="40"/>
        <end position="240"/>
    </location>
</feature>
<evidence type="ECO:0000256" key="1">
    <source>
        <dbReference type="SAM" id="Phobius"/>
    </source>
</evidence>
<keyword evidence="1" id="KW-0472">Membrane</keyword>
<dbReference type="NCBIfam" id="NF038228">
    <property type="entry name" value="IcmH_DotU_IVB"/>
    <property type="match status" value="1"/>
</dbReference>
<protein>
    <submittedName>
        <fullName evidence="3">IcmH (DotU)</fullName>
    </submittedName>
</protein>
<name>A0A0W0X2J3_9GAMM</name>
<keyword evidence="1" id="KW-1133">Transmembrane helix</keyword>
<dbReference type="AlphaFoldDB" id="A0A0W0X2J3"/>
<dbReference type="EMBL" id="LNYP01000024">
    <property type="protein sequence ID" value="KTD38712.1"/>
    <property type="molecule type" value="Genomic_DNA"/>
</dbReference>
<dbReference type="Proteomes" id="UP000054858">
    <property type="component" value="Unassembled WGS sequence"/>
</dbReference>
<accession>A0A0W0X2J3</accession>
<dbReference type="PATRIC" id="fig|29423.5.peg.1254"/>